<sequence length="66" mass="7766">MTLEHLKSLWTKESCNLDQETLFAVVSNWRDISNLKLLEYAVRGCKHLWFIYTGLPKVRIGSSRRL</sequence>
<accession>A0A9N8W6F7</accession>
<dbReference type="AlphaFoldDB" id="A0A9N8W6F7"/>
<keyword evidence="2" id="KW-1185">Reference proteome</keyword>
<evidence type="ECO:0000313" key="1">
    <source>
        <dbReference type="EMBL" id="CAG8473747.1"/>
    </source>
</evidence>
<reference evidence="1" key="1">
    <citation type="submission" date="2021-06" db="EMBL/GenBank/DDBJ databases">
        <authorList>
            <person name="Kallberg Y."/>
            <person name="Tangrot J."/>
            <person name="Rosling A."/>
        </authorList>
    </citation>
    <scope>NUCLEOTIDE SEQUENCE</scope>
    <source>
        <strain evidence="1">MT106</strain>
    </source>
</reference>
<dbReference type="EMBL" id="CAJVPL010000252">
    <property type="protein sequence ID" value="CAG8473747.1"/>
    <property type="molecule type" value="Genomic_DNA"/>
</dbReference>
<comment type="caution">
    <text evidence="1">The sequence shown here is derived from an EMBL/GenBank/DDBJ whole genome shotgun (WGS) entry which is preliminary data.</text>
</comment>
<dbReference type="Proteomes" id="UP000789831">
    <property type="component" value="Unassembled WGS sequence"/>
</dbReference>
<proteinExistence type="predicted"/>
<name>A0A9N8W6F7_9GLOM</name>
<gene>
    <name evidence="1" type="ORF">AGERDE_LOCUS2868</name>
</gene>
<protein>
    <submittedName>
        <fullName evidence="1">2941_t:CDS:1</fullName>
    </submittedName>
</protein>
<evidence type="ECO:0000313" key="2">
    <source>
        <dbReference type="Proteomes" id="UP000789831"/>
    </source>
</evidence>
<organism evidence="1 2">
    <name type="scientific">Ambispora gerdemannii</name>
    <dbReference type="NCBI Taxonomy" id="144530"/>
    <lineage>
        <taxon>Eukaryota</taxon>
        <taxon>Fungi</taxon>
        <taxon>Fungi incertae sedis</taxon>
        <taxon>Mucoromycota</taxon>
        <taxon>Glomeromycotina</taxon>
        <taxon>Glomeromycetes</taxon>
        <taxon>Archaeosporales</taxon>
        <taxon>Ambisporaceae</taxon>
        <taxon>Ambispora</taxon>
    </lineage>
</organism>